<evidence type="ECO:0000259" key="16">
    <source>
        <dbReference type="PROSITE" id="PS50102"/>
    </source>
</evidence>
<dbReference type="CDD" id="cd00201">
    <property type="entry name" value="WW"/>
    <property type="match status" value="1"/>
</dbReference>
<evidence type="ECO:0000256" key="10">
    <source>
        <dbReference type="ARBA" id="ARBA00023242"/>
    </source>
</evidence>
<dbReference type="InterPro" id="IPR036020">
    <property type="entry name" value="WW_dom_sf"/>
</dbReference>
<dbReference type="GO" id="GO:0008380">
    <property type="term" value="P:RNA splicing"/>
    <property type="evidence" value="ECO:0007669"/>
    <property type="project" value="UniProtKB-KW"/>
</dbReference>
<evidence type="ECO:0000256" key="5">
    <source>
        <dbReference type="ARBA" id="ARBA00022728"/>
    </source>
</evidence>
<dbReference type="GO" id="GO:0000974">
    <property type="term" value="C:Prp19 complex"/>
    <property type="evidence" value="ECO:0007669"/>
    <property type="project" value="TreeGrafter"/>
</dbReference>
<evidence type="ECO:0000313" key="19">
    <source>
        <dbReference type="EMBL" id="CAD8256233.1"/>
    </source>
</evidence>
<comment type="similarity">
    <text evidence="2">Belongs to the RRM CWC2 family.</text>
</comment>
<evidence type="ECO:0000256" key="6">
    <source>
        <dbReference type="ARBA" id="ARBA00022771"/>
    </source>
</evidence>
<evidence type="ECO:0000256" key="12">
    <source>
        <dbReference type="PROSITE-ProRule" id="PRU00176"/>
    </source>
</evidence>
<dbReference type="SUPFAM" id="SSF90229">
    <property type="entry name" value="CCCH zinc finger"/>
    <property type="match status" value="1"/>
</dbReference>
<dbReference type="InterPro" id="IPR001876">
    <property type="entry name" value="Znf_RanBP2"/>
</dbReference>
<gene>
    <name evidence="19" type="ORF">PPYR1160_LOCUS5725</name>
</gene>
<dbReference type="EMBL" id="HBEA01007478">
    <property type="protein sequence ID" value="CAD8256233.1"/>
    <property type="molecule type" value="Transcribed_RNA"/>
</dbReference>
<keyword evidence="11" id="KW-0131">Cell cycle</keyword>
<organism evidence="19">
    <name type="scientific">Pinguiococcus pyrenoidosus</name>
    <dbReference type="NCBI Taxonomy" id="172671"/>
    <lineage>
        <taxon>Eukaryota</taxon>
        <taxon>Sar</taxon>
        <taxon>Stramenopiles</taxon>
        <taxon>Ochrophyta</taxon>
        <taxon>Pinguiophyceae</taxon>
        <taxon>Pinguiochrysidales</taxon>
        <taxon>Pinguiochrysidaceae</taxon>
        <taxon>Pinguiococcus</taxon>
    </lineage>
</organism>
<dbReference type="InterPro" id="IPR001202">
    <property type="entry name" value="WW_dom"/>
</dbReference>
<keyword evidence="5" id="KW-0747">Spliceosome</keyword>
<keyword evidence="10" id="KW-0539">Nucleus</keyword>
<dbReference type="GO" id="GO:0036002">
    <property type="term" value="F:pre-mRNA binding"/>
    <property type="evidence" value="ECO:0007669"/>
    <property type="project" value="TreeGrafter"/>
</dbReference>
<dbReference type="Pfam" id="PF00641">
    <property type="entry name" value="Zn_ribbon_RanBP"/>
    <property type="match status" value="1"/>
</dbReference>
<dbReference type="PROSITE" id="PS50102">
    <property type="entry name" value="RRM"/>
    <property type="match status" value="1"/>
</dbReference>
<dbReference type="Gene3D" id="4.10.1060.10">
    <property type="entry name" value="Zinc finger, RanBP2-type"/>
    <property type="match status" value="1"/>
</dbReference>
<dbReference type="PROSITE" id="PS50103">
    <property type="entry name" value="ZF_C3H1"/>
    <property type="match status" value="1"/>
</dbReference>
<evidence type="ECO:0000259" key="17">
    <source>
        <dbReference type="PROSITE" id="PS50103"/>
    </source>
</evidence>
<dbReference type="SUPFAM" id="SSF54928">
    <property type="entry name" value="RNA-binding domain, RBD"/>
    <property type="match status" value="1"/>
</dbReference>
<dbReference type="Gene3D" id="3.30.70.330">
    <property type="match status" value="1"/>
</dbReference>
<proteinExistence type="inferred from homology"/>
<name>A0A7R9U747_9STRA</name>
<keyword evidence="7 14" id="KW-0862">Zinc</keyword>
<dbReference type="PANTHER" id="PTHR14089:SF2">
    <property type="entry name" value="PRE-MRNA-SPLICING FACTOR CWC2"/>
    <property type="match status" value="1"/>
</dbReference>
<dbReference type="SMART" id="SM00360">
    <property type="entry name" value="RRM"/>
    <property type="match status" value="1"/>
</dbReference>
<dbReference type="Pfam" id="PF16131">
    <property type="entry name" value="Torus"/>
    <property type="match status" value="1"/>
</dbReference>
<evidence type="ECO:0000256" key="9">
    <source>
        <dbReference type="ARBA" id="ARBA00023187"/>
    </source>
</evidence>
<evidence type="ECO:0000256" key="7">
    <source>
        <dbReference type="ARBA" id="ARBA00022833"/>
    </source>
</evidence>
<dbReference type="AlphaFoldDB" id="A0A7R9U747"/>
<feature type="zinc finger region" description="C3H1-type" evidence="14">
    <location>
        <begin position="213"/>
        <end position="235"/>
    </location>
</feature>
<dbReference type="GO" id="GO:0008270">
    <property type="term" value="F:zinc ion binding"/>
    <property type="evidence" value="ECO:0007669"/>
    <property type="project" value="UniProtKB-KW"/>
</dbReference>
<dbReference type="FunFam" id="3.30.70.330:FF:000502">
    <property type="entry name" value="Pre-mRNA-splicing factor cwc2, putative"/>
    <property type="match status" value="1"/>
</dbReference>
<dbReference type="GO" id="GO:0071007">
    <property type="term" value="C:U2-type catalytic step 2 spliceosome"/>
    <property type="evidence" value="ECO:0007669"/>
    <property type="project" value="TreeGrafter"/>
</dbReference>
<dbReference type="PROSITE" id="PS01358">
    <property type="entry name" value="ZF_RANBP2_1"/>
    <property type="match status" value="1"/>
</dbReference>
<dbReference type="InterPro" id="IPR000571">
    <property type="entry name" value="Znf_CCCH"/>
</dbReference>
<dbReference type="Gene3D" id="2.20.70.10">
    <property type="match status" value="1"/>
</dbReference>
<evidence type="ECO:0000256" key="14">
    <source>
        <dbReference type="PROSITE-ProRule" id="PRU00723"/>
    </source>
</evidence>
<dbReference type="GO" id="GO:0006397">
    <property type="term" value="P:mRNA processing"/>
    <property type="evidence" value="ECO:0007669"/>
    <property type="project" value="UniProtKB-KW"/>
</dbReference>
<dbReference type="PROSITE" id="PS50020">
    <property type="entry name" value="WW_DOMAIN_2"/>
    <property type="match status" value="1"/>
</dbReference>
<dbReference type="InterPro" id="IPR036443">
    <property type="entry name" value="Znf_RanBP2_sf"/>
</dbReference>
<dbReference type="InterPro" id="IPR035979">
    <property type="entry name" value="RBD_domain_sf"/>
</dbReference>
<dbReference type="SUPFAM" id="SSF90209">
    <property type="entry name" value="Ran binding protein zinc finger-like"/>
    <property type="match status" value="1"/>
</dbReference>
<dbReference type="PANTHER" id="PTHR14089">
    <property type="entry name" value="PRE-MRNA-SPLICING FACTOR RBM22"/>
    <property type="match status" value="1"/>
</dbReference>
<dbReference type="PROSITE" id="PS50199">
    <property type="entry name" value="ZF_RANBP2_2"/>
    <property type="match status" value="1"/>
</dbReference>
<feature type="domain" description="WW" evidence="15">
    <location>
        <begin position="85"/>
        <end position="113"/>
    </location>
</feature>
<evidence type="ECO:0000256" key="8">
    <source>
        <dbReference type="ARBA" id="ARBA00022884"/>
    </source>
</evidence>
<sequence length="363" mass="41106">MSHTAAQSWGDLPVKATAVGIVGDQGASFTVYEKNWICKSCGAENHARRKRCVRCKAAKPQDADSQNLVVTPELSKFLQDGSLEWKEVMDPKSNQLYYYNTKTGASQWERPKELGATPMASGWFGRGTTDPSAVSIASLNARWMQRPARVQVQMGSKVKYNMEGNQEYNIWYGKYIGENWHQGKNNEPAESRCDPEKDAGYTKAKAQGRSGLFCIHFARGFCGKGSNCSYLHRLPELEDEVRIGDMHDIFGRERHRDHREDMDGVGSFDNPCRTLYVAGINKMSYKSPEEIEKSVRKHFEVWGEVEHINVVARISTAFVRYRVRAAAEFAKEAMRNQALEANEVLNVRWARDDPNPVAQEAIR</sequence>
<dbReference type="Pfam" id="PF00397">
    <property type="entry name" value="WW"/>
    <property type="match status" value="1"/>
</dbReference>
<dbReference type="SMART" id="SM00456">
    <property type="entry name" value="WW"/>
    <property type="match status" value="1"/>
</dbReference>
<dbReference type="InterPro" id="IPR039171">
    <property type="entry name" value="Cwc2/Slt11"/>
</dbReference>
<comment type="subcellular location">
    <subcellularLocation>
        <location evidence="1">Nucleus</location>
    </subcellularLocation>
</comment>
<evidence type="ECO:0008006" key="20">
    <source>
        <dbReference type="Google" id="ProtNLM"/>
    </source>
</evidence>
<evidence type="ECO:0000256" key="3">
    <source>
        <dbReference type="ARBA" id="ARBA00022664"/>
    </source>
</evidence>
<keyword evidence="4 14" id="KW-0479">Metal-binding</keyword>
<accession>A0A7R9U747</accession>
<keyword evidence="6 13" id="KW-0863">Zinc-finger</keyword>
<keyword evidence="8 12" id="KW-0694">RNA-binding</keyword>
<evidence type="ECO:0000256" key="4">
    <source>
        <dbReference type="ARBA" id="ARBA00022723"/>
    </source>
</evidence>
<feature type="domain" description="RanBP2-type" evidence="18">
    <location>
        <begin position="32"/>
        <end position="61"/>
    </location>
</feature>
<keyword evidence="9" id="KW-0508">mRNA splicing</keyword>
<dbReference type="InterPro" id="IPR000504">
    <property type="entry name" value="RRM_dom"/>
</dbReference>
<dbReference type="InterPro" id="IPR032297">
    <property type="entry name" value="Torus"/>
</dbReference>
<feature type="domain" description="RRM" evidence="16">
    <location>
        <begin position="273"/>
        <end position="352"/>
    </location>
</feature>
<dbReference type="SMART" id="SM00547">
    <property type="entry name" value="ZnF_RBZ"/>
    <property type="match status" value="1"/>
</dbReference>
<feature type="domain" description="C3H1-type" evidence="17">
    <location>
        <begin position="213"/>
        <end position="235"/>
    </location>
</feature>
<dbReference type="GO" id="GO:0017070">
    <property type="term" value="F:U6 snRNA binding"/>
    <property type="evidence" value="ECO:0007669"/>
    <property type="project" value="TreeGrafter"/>
</dbReference>
<evidence type="ECO:0000256" key="1">
    <source>
        <dbReference type="ARBA" id="ARBA00004123"/>
    </source>
</evidence>
<keyword evidence="3" id="KW-0507">mRNA processing</keyword>
<evidence type="ECO:0000259" key="18">
    <source>
        <dbReference type="PROSITE" id="PS50199"/>
    </source>
</evidence>
<evidence type="ECO:0000256" key="11">
    <source>
        <dbReference type="ARBA" id="ARBA00023306"/>
    </source>
</evidence>
<dbReference type="SUPFAM" id="SSF51045">
    <property type="entry name" value="WW domain"/>
    <property type="match status" value="1"/>
</dbReference>
<dbReference type="GO" id="GO:0071006">
    <property type="term" value="C:U2-type catalytic step 1 spliceosome"/>
    <property type="evidence" value="ECO:0007669"/>
    <property type="project" value="TreeGrafter"/>
</dbReference>
<dbReference type="InterPro" id="IPR012677">
    <property type="entry name" value="Nucleotide-bd_a/b_plait_sf"/>
</dbReference>
<dbReference type="PROSITE" id="PS01159">
    <property type="entry name" value="WW_DOMAIN_1"/>
    <property type="match status" value="1"/>
</dbReference>
<evidence type="ECO:0000256" key="13">
    <source>
        <dbReference type="PROSITE-ProRule" id="PRU00322"/>
    </source>
</evidence>
<dbReference type="InterPro" id="IPR036855">
    <property type="entry name" value="Znf_CCCH_sf"/>
</dbReference>
<evidence type="ECO:0000259" key="15">
    <source>
        <dbReference type="PROSITE" id="PS50020"/>
    </source>
</evidence>
<protein>
    <recommendedName>
        <fullName evidence="20">Pre-mRNA-splicing factor RBM22</fullName>
    </recommendedName>
</protein>
<reference evidence="19" key="1">
    <citation type="submission" date="2021-01" db="EMBL/GenBank/DDBJ databases">
        <authorList>
            <person name="Corre E."/>
            <person name="Pelletier E."/>
            <person name="Niang G."/>
            <person name="Scheremetjew M."/>
            <person name="Finn R."/>
            <person name="Kale V."/>
            <person name="Holt S."/>
            <person name="Cochrane G."/>
            <person name="Meng A."/>
            <person name="Brown T."/>
            <person name="Cohen L."/>
        </authorList>
    </citation>
    <scope>NUCLEOTIDE SEQUENCE</scope>
    <source>
        <strain evidence="19">CCMP2078</strain>
    </source>
</reference>
<evidence type="ECO:0000256" key="2">
    <source>
        <dbReference type="ARBA" id="ARBA00008024"/>
    </source>
</evidence>